<dbReference type="PANTHER" id="PTHR13034:SF2">
    <property type="entry name" value="DYNACTIN SUBUNIT 4"/>
    <property type="match status" value="1"/>
</dbReference>
<dbReference type="GO" id="GO:0005813">
    <property type="term" value="C:centrosome"/>
    <property type="evidence" value="ECO:0007669"/>
    <property type="project" value="UniProtKB-SubCell"/>
</dbReference>
<evidence type="ECO:0000256" key="10">
    <source>
        <dbReference type="ARBA" id="ARBA00023212"/>
    </source>
</evidence>
<evidence type="ECO:0000256" key="5">
    <source>
        <dbReference type="ARBA" id="ARBA00022499"/>
    </source>
</evidence>
<keyword evidence="16" id="KW-1185">Reference proteome</keyword>
<feature type="compositionally biased region" description="Polar residues" evidence="14">
    <location>
        <begin position="388"/>
        <end position="399"/>
    </location>
</feature>
<feature type="compositionally biased region" description="Polar residues" evidence="14">
    <location>
        <begin position="72"/>
        <end position="85"/>
    </location>
</feature>
<sequence>MCQIGCYIEFRSLKGINGLLVTILALSDYPLHRFNINLTFFCIFVTKYEYRCKKCAQCPICTSELTIKSLDMSNPTPTATQPHTQDVSKEPVPNTGTQKRYFHNCSACQWSSLEVGLEAESVEALRSLLMEREKAMEGLSHGFNVLSAHYRQLADRSEKENIRFKSKARTNFKRQSDLTSLPPSIKQVLESFTSDIPPGRNVPEDVVAIMSEDSKKLLAKPICTMKHRQKDYELTPKEEEEFAAALQNAYLQRESLPMSQKSAPDVSNSHHEDIDMESTTSIDTPLDFVSELREAFAVEQAGRQVRDPEKKMVTFCAYGSDVILPARTPLCAKMNRRCRKCDMMLIRPERQPAQCTFQLALTGYAQVPLVRELHTQATTHKAGDTSHTETQPRTQGTGLQELANQTQQEMGGRARVLEICNPLLKNVEISISGTVVGSSDRTVSGLPSTPFTLTPRDDVAHLLSQKTGAASEPGHKTTLTVSTASPSDAILLSVLCSSDGQSIHLKVRIQ</sequence>
<evidence type="ECO:0000256" key="14">
    <source>
        <dbReference type="SAM" id="MobiDB-lite"/>
    </source>
</evidence>
<evidence type="ECO:0000256" key="3">
    <source>
        <dbReference type="ARBA" id="ARBA00004657"/>
    </source>
</evidence>
<feature type="region of interest" description="Disordered" evidence="14">
    <location>
        <begin position="72"/>
        <end position="91"/>
    </location>
</feature>
<keyword evidence="9" id="KW-0175">Coiled coil</keyword>
<evidence type="ECO:0000256" key="2">
    <source>
        <dbReference type="ARBA" id="ARBA00004529"/>
    </source>
</evidence>
<keyword evidence="7" id="KW-0832">Ubl conjugation</keyword>
<dbReference type="OrthoDB" id="283815at2759"/>
<dbReference type="Proteomes" id="UP000054560">
    <property type="component" value="Unassembled WGS sequence"/>
</dbReference>
<name>A0A0L0FWR1_9EUKA</name>
<dbReference type="Pfam" id="PF05502">
    <property type="entry name" value="Dynactin_p62"/>
    <property type="match status" value="1"/>
</dbReference>
<evidence type="ECO:0000256" key="9">
    <source>
        <dbReference type="ARBA" id="ARBA00023054"/>
    </source>
</evidence>
<dbReference type="AlphaFoldDB" id="A0A0L0FWR1"/>
<feature type="region of interest" description="Disordered" evidence="14">
    <location>
        <begin position="377"/>
        <end position="399"/>
    </location>
</feature>
<dbReference type="STRING" id="667725.A0A0L0FWR1"/>
<evidence type="ECO:0000256" key="7">
    <source>
        <dbReference type="ARBA" id="ARBA00022843"/>
    </source>
</evidence>
<keyword evidence="8" id="KW-0007">Acetylation</keyword>
<comment type="subunit">
    <text evidence="13">Subunit of dynactin, a multiprotein complex part of a tripartite complex with dynein and a adapter, such as BICDL1, BICD2 or HOOK3. The dynactin complex is built around ACTR1A/ACTB filament and consists of an actin-related filament composed of a shoulder domain, a pointed end and a barbed end. Its length is defined by its flexible shoulder domain. The soulder is composed of 2 DCTN1 subunits, 4 DCTN2 and 2 DCTN3. The 4 DCNT2 (via N-terminus) bind the ACTR1A filament and act as molecular rulers to determine the length. The pointed end is important for binding dynein-dynactin cargo adapters. Consists of 4 subunits: ACTR10, DCNT4, DCTN5 and DCTN6. The barbed end is composed of a CAPZA1:CAPZB heterodimers, which binds ACTR1A/ACTB filament and dynactin and stabilizes dynactin. Interacts with ATP7B, but not ATP7A, in a copper-dependent manner. Interacts with ANK2; this interaction is required for localization at costameres. Interacts with N4BP2L1.</text>
</comment>
<comment type="similarity">
    <text evidence="11">Belongs to the dynactin subunit 4 family.</text>
</comment>
<keyword evidence="6" id="KW-0597">Phosphoprotein</keyword>
<dbReference type="PANTHER" id="PTHR13034">
    <property type="entry name" value="DYNACTIN P62 SUBUNIT"/>
    <property type="match status" value="1"/>
</dbReference>
<organism evidence="15 16">
    <name type="scientific">Sphaeroforma arctica JP610</name>
    <dbReference type="NCBI Taxonomy" id="667725"/>
    <lineage>
        <taxon>Eukaryota</taxon>
        <taxon>Ichthyosporea</taxon>
        <taxon>Ichthyophonida</taxon>
        <taxon>Sphaeroforma</taxon>
    </lineage>
</organism>
<accession>A0A0L0FWR1</accession>
<evidence type="ECO:0000256" key="6">
    <source>
        <dbReference type="ARBA" id="ARBA00022553"/>
    </source>
</evidence>
<dbReference type="EMBL" id="KQ242052">
    <property type="protein sequence ID" value="KNC81262.1"/>
    <property type="molecule type" value="Genomic_DNA"/>
</dbReference>
<protein>
    <recommendedName>
        <fullName evidence="12">Dynactin subunit 4</fullName>
    </recommendedName>
</protein>
<keyword evidence="4" id="KW-0963">Cytoplasm</keyword>
<evidence type="ECO:0000256" key="12">
    <source>
        <dbReference type="ARBA" id="ARBA00034864"/>
    </source>
</evidence>
<evidence type="ECO:0000256" key="11">
    <source>
        <dbReference type="ARBA" id="ARBA00034776"/>
    </source>
</evidence>
<evidence type="ECO:0000313" key="15">
    <source>
        <dbReference type="EMBL" id="KNC81262.1"/>
    </source>
</evidence>
<keyword evidence="5" id="KW-1017">Isopeptide bond</keyword>
<dbReference type="GeneID" id="25906912"/>
<proteinExistence type="inferred from homology"/>
<evidence type="ECO:0000256" key="1">
    <source>
        <dbReference type="ARBA" id="ARBA00004300"/>
    </source>
</evidence>
<keyword evidence="10" id="KW-0206">Cytoskeleton</keyword>
<comment type="subcellular location">
    <subcellularLocation>
        <location evidence="1">Cytoplasm</location>
        <location evidence="1">Cytoskeleton</location>
        <location evidence="1">Microtubule organizing center</location>
        <location evidence="1">Centrosome</location>
    </subcellularLocation>
    <subcellularLocation>
        <location evidence="2">Cytoplasm</location>
        <location evidence="2">Cytoskeleton</location>
        <location evidence="2">Stress fiber</location>
    </subcellularLocation>
    <subcellularLocation>
        <location evidence="3">Cytoplasm</location>
        <location evidence="3">Myofibril</location>
    </subcellularLocation>
</comment>
<evidence type="ECO:0000256" key="8">
    <source>
        <dbReference type="ARBA" id="ARBA00022990"/>
    </source>
</evidence>
<evidence type="ECO:0000256" key="13">
    <source>
        <dbReference type="ARBA" id="ARBA00093507"/>
    </source>
</evidence>
<dbReference type="GO" id="GO:0001725">
    <property type="term" value="C:stress fiber"/>
    <property type="evidence" value="ECO:0007669"/>
    <property type="project" value="UniProtKB-SubCell"/>
</dbReference>
<dbReference type="InterPro" id="IPR008603">
    <property type="entry name" value="DCTN4"/>
</dbReference>
<gene>
    <name evidence="15" type="ORF">SARC_06408</name>
</gene>
<reference evidence="15 16" key="1">
    <citation type="submission" date="2011-02" db="EMBL/GenBank/DDBJ databases">
        <title>The Genome Sequence of Sphaeroforma arctica JP610.</title>
        <authorList>
            <consortium name="The Broad Institute Genome Sequencing Platform"/>
            <person name="Russ C."/>
            <person name="Cuomo C."/>
            <person name="Young S.K."/>
            <person name="Zeng Q."/>
            <person name="Gargeya S."/>
            <person name="Alvarado L."/>
            <person name="Berlin A."/>
            <person name="Chapman S.B."/>
            <person name="Chen Z."/>
            <person name="Freedman E."/>
            <person name="Gellesch M."/>
            <person name="Goldberg J."/>
            <person name="Griggs A."/>
            <person name="Gujja S."/>
            <person name="Heilman E."/>
            <person name="Heiman D."/>
            <person name="Howarth C."/>
            <person name="Mehta T."/>
            <person name="Neiman D."/>
            <person name="Pearson M."/>
            <person name="Roberts A."/>
            <person name="Saif S."/>
            <person name="Shea T."/>
            <person name="Shenoy N."/>
            <person name="Sisk P."/>
            <person name="Stolte C."/>
            <person name="Sykes S."/>
            <person name="White J."/>
            <person name="Yandava C."/>
            <person name="Burger G."/>
            <person name="Gray M.W."/>
            <person name="Holland P.W.H."/>
            <person name="King N."/>
            <person name="Lang F.B.F."/>
            <person name="Roger A.J."/>
            <person name="Ruiz-Trillo I."/>
            <person name="Haas B."/>
            <person name="Nusbaum C."/>
            <person name="Birren B."/>
        </authorList>
    </citation>
    <scope>NUCLEOTIDE SEQUENCE [LARGE SCALE GENOMIC DNA]</scope>
    <source>
        <strain evidence="15 16">JP610</strain>
    </source>
</reference>
<evidence type="ECO:0000313" key="16">
    <source>
        <dbReference type="Proteomes" id="UP000054560"/>
    </source>
</evidence>
<dbReference type="RefSeq" id="XP_014155164.1">
    <property type="nucleotide sequence ID" value="XM_014299689.1"/>
</dbReference>
<dbReference type="GO" id="GO:0005869">
    <property type="term" value="C:dynactin complex"/>
    <property type="evidence" value="ECO:0007669"/>
    <property type="project" value="InterPro"/>
</dbReference>
<evidence type="ECO:0000256" key="4">
    <source>
        <dbReference type="ARBA" id="ARBA00022490"/>
    </source>
</evidence>